<evidence type="ECO:0000256" key="5">
    <source>
        <dbReference type="ARBA" id="ARBA00022989"/>
    </source>
</evidence>
<evidence type="ECO:0000313" key="9">
    <source>
        <dbReference type="Proteomes" id="UP000295701"/>
    </source>
</evidence>
<dbReference type="EMBL" id="SNAA01000001">
    <property type="protein sequence ID" value="TDL84261.1"/>
    <property type="molecule type" value="Genomic_DNA"/>
</dbReference>
<feature type="transmembrane region" description="Helical" evidence="7">
    <location>
        <begin position="198"/>
        <end position="218"/>
    </location>
</feature>
<accession>A0A4R6AJ64</accession>
<dbReference type="AlphaFoldDB" id="A0A4R6AJ64"/>
<feature type="transmembrane region" description="Helical" evidence="7">
    <location>
        <begin position="97"/>
        <end position="124"/>
    </location>
</feature>
<keyword evidence="9" id="KW-1185">Reference proteome</keyword>
<feature type="transmembrane region" description="Helical" evidence="7">
    <location>
        <begin position="417"/>
        <end position="436"/>
    </location>
</feature>
<keyword evidence="2" id="KW-0813">Transport</keyword>
<dbReference type="PANTHER" id="PTHR43549">
    <property type="entry name" value="MULTIDRUG RESISTANCE PROTEIN YPNP-RELATED"/>
    <property type="match status" value="1"/>
</dbReference>
<comment type="caution">
    <text evidence="8">The sequence shown here is derived from an EMBL/GenBank/DDBJ whole genome shotgun (WGS) entry which is preliminary data.</text>
</comment>
<dbReference type="PANTHER" id="PTHR43549:SF3">
    <property type="entry name" value="MULTIDRUG RESISTANCE PROTEIN YPNP-RELATED"/>
    <property type="match status" value="1"/>
</dbReference>
<evidence type="ECO:0000256" key="2">
    <source>
        <dbReference type="ARBA" id="ARBA00022448"/>
    </source>
</evidence>
<evidence type="ECO:0000256" key="1">
    <source>
        <dbReference type="ARBA" id="ARBA00004429"/>
    </source>
</evidence>
<feature type="transmembrane region" description="Helical" evidence="7">
    <location>
        <begin position="319"/>
        <end position="339"/>
    </location>
</feature>
<dbReference type="InterPro" id="IPR002528">
    <property type="entry name" value="MATE_fam"/>
</dbReference>
<feature type="transmembrane region" description="Helical" evidence="7">
    <location>
        <begin position="14"/>
        <end position="41"/>
    </location>
</feature>
<evidence type="ECO:0000256" key="4">
    <source>
        <dbReference type="ARBA" id="ARBA00022692"/>
    </source>
</evidence>
<reference evidence="8 9" key="1">
    <citation type="submission" date="2019-03" db="EMBL/GenBank/DDBJ databases">
        <title>Primorskyibacter sp. SS33 isolated from sediments.</title>
        <authorList>
            <person name="Xunke S."/>
        </authorList>
    </citation>
    <scope>NUCLEOTIDE SEQUENCE [LARGE SCALE GENOMIC DNA]</scope>
    <source>
        <strain evidence="8 9">SS33</strain>
    </source>
</reference>
<dbReference type="Pfam" id="PF01554">
    <property type="entry name" value="MatE"/>
    <property type="match status" value="2"/>
</dbReference>
<feature type="transmembrane region" description="Helical" evidence="7">
    <location>
        <begin position="53"/>
        <end position="76"/>
    </location>
</feature>
<evidence type="ECO:0000256" key="3">
    <source>
        <dbReference type="ARBA" id="ARBA00022475"/>
    </source>
</evidence>
<sequence>MSERQLTEGPVSRAVLAVSAPMVIGILGVIAVGLADAYFLGRVGQTELAAVGYIYPVTTAVTSLSIGLSAGANAALSQGIGSGEAQSETERTGLHALALGVVMGSLMGVGLWAVTFPLFGLIGAGEEVLPEIADYVFYWAISFPFLVLVMLIGALFRARGDGVTAAVVMSSQAVLNIALDPVLIFGMGPIPAMSTGGAGLATLIVRVLAAVGGLLWAWRCGYLTPCANVWRGVIASVRRIGGVGLPAAFSNAINPAGMAAVTAAVATLGEAAVAGFGAATRIQTLAIVPLLGLSSGIGPVIGQNWGAGRTDRAAGALRFTFALCAGYGTAVGLVLLVFGPEISALIASGPEDAAIATTYLRIVGFTLFGYGVVITSNAAMNARSRAVWSMWLSLGRIFALYLPLAWALVFAMGFTGIAIAAAVANVGAALAAVIAVRAVGLLGRLPGPAEAPARGLGRLTGQ</sequence>
<feature type="transmembrane region" description="Helical" evidence="7">
    <location>
        <begin position="359"/>
        <end position="379"/>
    </location>
</feature>
<gene>
    <name evidence="8" type="ORF">E2L08_01995</name>
</gene>
<dbReference type="GO" id="GO:0042910">
    <property type="term" value="F:xenobiotic transmembrane transporter activity"/>
    <property type="evidence" value="ECO:0007669"/>
    <property type="project" value="InterPro"/>
</dbReference>
<dbReference type="InterPro" id="IPR052031">
    <property type="entry name" value="Membrane_Transporter-Flippase"/>
</dbReference>
<evidence type="ECO:0000313" key="8">
    <source>
        <dbReference type="EMBL" id="TDL84261.1"/>
    </source>
</evidence>
<dbReference type="Proteomes" id="UP000295701">
    <property type="component" value="Unassembled WGS sequence"/>
</dbReference>
<feature type="transmembrane region" description="Helical" evidence="7">
    <location>
        <begin position="136"/>
        <end position="156"/>
    </location>
</feature>
<keyword evidence="4 7" id="KW-0812">Transmembrane</keyword>
<organism evidence="8 9">
    <name type="scientific">Palleronia sediminis</name>
    <dbReference type="NCBI Taxonomy" id="2547833"/>
    <lineage>
        <taxon>Bacteria</taxon>
        <taxon>Pseudomonadati</taxon>
        <taxon>Pseudomonadota</taxon>
        <taxon>Alphaproteobacteria</taxon>
        <taxon>Rhodobacterales</taxon>
        <taxon>Roseobacteraceae</taxon>
        <taxon>Palleronia</taxon>
    </lineage>
</organism>
<protein>
    <submittedName>
        <fullName evidence="8">MATE family efflux transporter</fullName>
    </submittedName>
</protein>
<dbReference type="GO" id="GO:0015297">
    <property type="term" value="F:antiporter activity"/>
    <property type="evidence" value="ECO:0007669"/>
    <property type="project" value="InterPro"/>
</dbReference>
<dbReference type="GO" id="GO:0005886">
    <property type="term" value="C:plasma membrane"/>
    <property type="evidence" value="ECO:0007669"/>
    <property type="project" value="UniProtKB-SubCell"/>
</dbReference>
<keyword evidence="6 7" id="KW-0472">Membrane</keyword>
<dbReference type="OrthoDB" id="9806302at2"/>
<evidence type="ECO:0000256" key="6">
    <source>
        <dbReference type="ARBA" id="ARBA00023136"/>
    </source>
</evidence>
<dbReference type="RefSeq" id="WP_133395360.1">
    <property type="nucleotide sequence ID" value="NZ_SNAA01000001.1"/>
</dbReference>
<proteinExistence type="predicted"/>
<comment type="subcellular location">
    <subcellularLocation>
        <location evidence="1">Cell inner membrane</location>
        <topology evidence="1">Multi-pass membrane protein</topology>
    </subcellularLocation>
</comment>
<evidence type="ECO:0000256" key="7">
    <source>
        <dbReference type="SAM" id="Phobius"/>
    </source>
</evidence>
<name>A0A4R6AJ64_9RHOB</name>
<keyword evidence="5 7" id="KW-1133">Transmembrane helix</keyword>
<dbReference type="InterPro" id="IPR048279">
    <property type="entry name" value="MdtK-like"/>
</dbReference>
<dbReference type="PIRSF" id="PIRSF006603">
    <property type="entry name" value="DinF"/>
    <property type="match status" value="1"/>
</dbReference>
<feature type="transmembrane region" description="Helical" evidence="7">
    <location>
        <begin position="391"/>
        <end position="411"/>
    </location>
</feature>
<keyword evidence="3" id="KW-1003">Cell membrane</keyword>
<feature type="transmembrane region" description="Helical" evidence="7">
    <location>
        <begin position="163"/>
        <end position="186"/>
    </location>
</feature>